<feature type="region of interest" description="Disordered" evidence="1">
    <location>
        <begin position="505"/>
        <end position="565"/>
    </location>
</feature>
<feature type="compositionally biased region" description="Polar residues" evidence="1">
    <location>
        <begin position="536"/>
        <end position="547"/>
    </location>
</feature>
<dbReference type="AlphaFoldDB" id="A0A5R9BRX0"/>
<dbReference type="OrthoDB" id="2255228at2"/>
<dbReference type="RefSeq" id="WP_138474855.1">
    <property type="nucleotide sequence ID" value="NZ_VBTH01000022.1"/>
</dbReference>
<comment type="caution">
    <text evidence="2">The sequence shown here is derived from an EMBL/GenBank/DDBJ whole genome shotgun (WGS) entry which is preliminary data.</text>
</comment>
<dbReference type="Gene3D" id="3.10.20.320">
    <property type="entry name" value="Putative peptidoglycan bound protein (lpxtg motif)"/>
    <property type="match status" value="1"/>
</dbReference>
<feature type="compositionally biased region" description="Polar residues" evidence="1">
    <location>
        <begin position="505"/>
        <end position="524"/>
    </location>
</feature>
<reference evidence="2 3" key="1">
    <citation type="submission" date="2019-05" db="EMBL/GenBank/DDBJ databases">
        <title>The metagenome of a microbial culture collection derived from dairy environment covers the genomic content of the human microbiome.</title>
        <authorList>
            <person name="Roder T."/>
            <person name="Wuthrich D."/>
            <person name="Sattari Z."/>
            <person name="Von Ah U."/>
            <person name="Bar C."/>
            <person name="Ronchi F."/>
            <person name="Macpherson A.J."/>
            <person name="Ganal-Vonarburg S.C."/>
            <person name="Bruggmann R."/>
            <person name="Vergeres G."/>
        </authorList>
    </citation>
    <scope>NUCLEOTIDE SEQUENCE [LARGE SCALE GENOMIC DNA]</scope>
    <source>
        <strain evidence="2 3">FAM 18815</strain>
    </source>
</reference>
<protein>
    <submittedName>
        <fullName evidence="2">Uncharacterized protein</fullName>
    </submittedName>
</protein>
<dbReference type="Gene3D" id="3.10.20.470">
    <property type="match status" value="1"/>
</dbReference>
<feature type="region of interest" description="Disordered" evidence="1">
    <location>
        <begin position="362"/>
        <end position="415"/>
    </location>
</feature>
<evidence type="ECO:0000313" key="3">
    <source>
        <dbReference type="Proteomes" id="UP000305541"/>
    </source>
</evidence>
<dbReference type="EMBL" id="VBTH01000022">
    <property type="protein sequence ID" value="TLQ03468.1"/>
    <property type="molecule type" value="Genomic_DNA"/>
</dbReference>
<evidence type="ECO:0000256" key="1">
    <source>
        <dbReference type="SAM" id="MobiDB-lite"/>
    </source>
</evidence>
<evidence type="ECO:0000313" key="2">
    <source>
        <dbReference type="EMBL" id="TLQ03468.1"/>
    </source>
</evidence>
<gene>
    <name evidence="2" type="ORF">FEZ51_09225</name>
</gene>
<dbReference type="Proteomes" id="UP000305541">
    <property type="component" value="Unassembled WGS sequence"/>
</dbReference>
<proteinExistence type="predicted"/>
<sequence length="611" mass="64097">MSKNNLNGPLPLFIKSTVALSLATVGLISAPFFDTGMVNIDRFTNATEASAAEIPDLNDFYYDTSTARFASKSGKWNFLTGNQYESILASNIKVVDNVKTFSKSSAVVVLIKTSPAPTNGTFTLTDSSGVVQSGAIQSITLQGANYYAVSIPNATVQALLQRYATSGMTPQFKFTNVANIYGAYLPIEGFNDQATVSLPTVTVTQSDQKASAAIDGKQVTVKDSAGKTLTTLTLKSSWVSVTNDNNTAGNYSYTLNSTGLQAVKTALQSVAGGTHLKTVYTLTPPAAGKVIISGQKAGLTVNYVDQATGKTVKTDRSITGTVGSSGTYTVSIPDGYQLSTGQSSKINYQITADTSDDLTVKLTKKEPTSSSSRSSSSSSTTSKASSSKSSAPVMSASRRSSSAASQSSVPQSTPERRGIITVVLVDDDTNAPIDTKVYSDSVGRPLNLNLQALIQNLLRAGYAITRNELQSGSIVFSKTPSTYYVHFVKQASSPLENTINRALTPEQGNQNMKKPARTTPSTAAKSKKLGNAESLPGTSTLHQTLTSHAKHQRHGRQGSARTSSTPVIFDASMSNLLTTGGASGGGNGLGSDLDLSAFFVALVGTVNFGQH</sequence>
<name>A0A5R9BRX0_9LACO</name>
<feature type="compositionally biased region" description="Low complexity" evidence="1">
    <location>
        <begin position="368"/>
        <end position="412"/>
    </location>
</feature>
<organism evidence="2 3">
    <name type="scientific">Pediococcus stilesii</name>
    <dbReference type="NCBI Taxonomy" id="331679"/>
    <lineage>
        <taxon>Bacteria</taxon>
        <taxon>Bacillati</taxon>
        <taxon>Bacillota</taxon>
        <taxon>Bacilli</taxon>
        <taxon>Lactobacillales</taxon>
        <taxon>Lactobacillaceae</taxon>
        <taxon>Pediococcus</taxon>
    </lineage>
</organism>
<accession>A0A5R9BRX0</accession>